<evidence type="ECO:0000313" key="8">
    <source>
        <dbReference type="EMBL" id="CAA2623943.1"/>
    </source>
</evidence>
<dbReference type="GO" id="GO:0003677">
    <property type="term" value="F:DNA binding"/>
    <property type="evidence" value="ECO:0007669"/>
    <property type="project" value="UniProtKB-KW"/>
</dbReference>
<dbReference type="EMBL" id="LR743594">
    <property type="protein sequence ID" value="CAA2623943.1"/>
    <property type="molecule type" value="Genomic_DNA"/>
</dbReference>
<name>A0A7I8J002_SPIIN</name>
<evidence type="ECO:0000256" key="5">
    <source>
        <dbReference type="PROSITE-ProRule" id="PRU00723"/>
    </source>
</evidence>
<dbReference type="PANTHER" id="PTHR12506">
    <property type="entry name" value="PROTEIN PHOSPHATASE RELATED"/>
    <property type="match status" value="1"/>
</dbReference>
<gene>
    <name evidence="8" type="ORF">SI7747_07009842</name>
</gene>
<protein>
    <recommendedName>
        <fullName evidence="7">C3H1-type domain-containing protein</fullName>
    </recommendedName>
</protein>
<dbReference type="InterPro" id="IPR000571">
    <property type="entry name" value="Znf_CCCH"/>
</dbReference>
<dbReference type="InterPro" id="IPR050974">
    <property type="entry name" value="Plant_ZF_CCCH"/>
</dbReference>
<dbReference type="AlphaFoldDB" id="A0A7I8J002"/>
<keyword evidence="3 5" id="KW-0862">Zinc</keyword>
<dbReference type="EMBL" id="CACRZD030000007">
    <property type="protein sequence ID" value="CAA6663457.1"/>
    <property type="molecule type" value="Genomic_DNA"/>
</dbReference>
<dbReference type="GO" id="GO:0008270">
    <property type="term" value="F:zinc ion binding"/>
    <property type="evidence" value="ECO:0007669"/>
    <property type="project" value="UniProtKB-KW"/>
</dbReference>
<keyword evidence="9" id="KW-1185">Reference proteome</keyword>
<dbReference type="SUPFAM" id="SSF90229">
    <property type="entry name" value="CCCH zinc finger"/>
    <property type="match status" value="1"/>
</dbReference>
<dbReference type="Gene3D" id="4.10.1000.10">
    <property type="entry name" value="Zinc finger, CCCH-type"/>
    <property type="match status" value="1"/>
</dbReference>
<evidence type="ECO:0000313" key="9">
    <source>
        <dbReference type="Proteomes" id="UP001189122"/>
    </source>
</evidence>
<dbReference type="InterPro" id="IPR036855">
    <property type="entry name" value="Znf_CCCH_sf"/>
</dbReference>
<dbReference type="Pfam" id="PF00642">
    <property type="entry name" value="zf-CCCH"/>
    <property type="match status" value="1"/>
</dbReference>
<organism evidence="8">
    <name type="scientific">Spirodela intermedia</name>
    <name type="common">Intermediate duckweed</name>
    <dbReference type="NCBI Taxonomy" id="51605"/>
    <lineage>
        <taxon>Eukaryota</taxon>
        <taxon>Viridiplantae</taxon>
        <taxon>Streptophyta</taxon>
        <taxon>Embryophyta</taxon>
        <taxon>Tracheophyta</taxon>
        <taxon>Spermatophyta</taxon>
        <taxon>Magnoliopsida</taxon>
        <taxon>Liliopsida</taxon>
        <taxon>Araceae</taxon>
        <taxon>Lemnoideae</taxon>
        <taxon>Spirodela</taxon>
    </lineage>
</organism>
<evidence type="ECO:0000256" key="2">
    <source>
        <dbReference type="ARBA" id="ARBA00022771"/>
    </source>
</evidence>
<dbReference type="PROSITE" id="PS50103">
    <property type="entry name" value="ZF_C3H1"/>
    <property type="match status" value="1"/>
</dbReference>
<evidence type="ECO:0000256" key="3">
    <source>
        <dbReference type="ARBA" id="ARBA00022833"/>
    </source>
</evidence>
<feature type="compositionally biased region" description="Gly residues" evidence="6">
    <location>
        <begin position="1"/>
        <end position="11"/>
    </location>
</feature>
<reference evidence="8 9" key="1">
    <citation type="submission" date="2019-12" db="EMBL/GenBank/DDBJ databases">
        <authorList>
            <person name="Scholz U."/>
            <person name="Mascher M."/>
            <person name="Fiebig A."/>
        </authorList>
    </citation>
    <scope>NUCLEOTIDE SEQUENCE</scope>
</reference>
<proteinExistence type="predicted"/>
<feature type="zinc finger region" description="C3H1-type" evidence="5">
    <location>
        <begin position="19"/>
        <end position="47"/>
    </location>
</feature>
<dbReference type="SMART" id="SM00356">
    <property type="entry name" value="ZnF_C3H1"/>
    <property type="match status" value="1"/>
</dbReference>
<sequence>MWQLSLGGGGSNKSAYPERPGEPECNYYMRTGRCDFGDKCRFNHPRNRVVNVLPFTKPFHPFDNVCNFSSY</sequence>
<dbReference type="Proteomes" id="UP001189122">
    <property type="component" value="Unassembled WGS sequence"/>
</dbReference>
<feature type="domain" description="C3H1-type" evidence="7">
    <location>
        <begin position="19"/>
        <end position="47"/>
    </location>
</feature>
<dbReference type="GO" id="GO:0003729">
    <property type="term" value="F:mRNA binding"/>
    <property type="evidence" value="ECO:0007669"/>
    <property type="project" value="UniProtKB-ARBA"/>
</dbReference>
<dbReference type="PANTHER" id="PTHR12506:SF41">
    <property type="entry name" value="ZINC FINGER CCCH DOMAIN-CONTAINING PROTEIN 58"/>
    <property type="match status" value="1"/>
</dbReference>
<evidence type="ECO:0000256" key="6">
    <source>
        <dbReference type="SAM" id="MobiDB-lite"/>
    </source>
</evidence>
<evidence type="ECO:0000256" key="4">
    <source>
        <dbReference type="ARBA" id="ARBA00023125"/>
    </source>
</evidence>
<accession>A0A7I8J002</accession>
<feature type="region of interest" description="Disordered" evidence="6">
    <location>
        <begin position="1"/>
        <end position="20"/>
    </location>
</feature>
<keyword evidence="2 5" id="KW-0863">Zinc-finger</keyword>
<evidence type="ECO:0000256" key="1">
    <source>
        <dbReference type="ARBA" id="ARBA00022723"/>
    </source>
</evidence>
<evidence type="ECO:0000259" key="7">
    <source>
        <dbReference type="PROSITE" id="PS50103"/>
    </source>
</evidence>
<keyword evidence="1 5" id="KW-0479">Metal-binding</keyword>
<keyword evidence="4" id="KW-0238">DNA-binding</keyword>